<dbReference type="Proteomes" id="UP000053176">
    <property type="component" value="Unassembled WGS sequence"/>
</dbReference>
<dbReference type="EMBL" id="LPWA01000143">
    <property type="protein sequence ID" value="KUM24102.1"/>
    <property type="molecule type" value="Genomic_DNA"/>
</dbReference>
<sequence>MRVTEIPITGYLDRFSHRPGETFVAHVTLREPGPYCTRLMRVISADPNPEGPGMRFEDLSHLLDQSQQGHRQEVRLGSYGIIESGPARDPSEACTWTLLVQPGVVDPSAAVLAEETGDHAIVLSVGPSGAEGSISWPGGSLELATKVPLKPKAWYRLWLAIDPASGRVVLGQQQPQEGEPVKVNGHAAGVSLPSSGTILFAAERALAPQRHFTGKLEDPAILRGFIEAFANPLAEMNQTGGEVLAAWDFSQRIDSSSVIDVGSGKYHGRLVNQPMRAVVGAKWSGREVCWRNAPRDYAAIHFHHDDLDDCRWQPDFTWAVPEDMRSGAYAFHLTCRDGEDWLPFYVLPKRQGPFAPIAFIAPTFTYQAYANDRRGGADAAYHERVRQWGAYPHNPDQHPEYGGSTYNLHRDGSGIAFTSRRRPILTMRPGFLSINDQRGSGLRHYPADTHILAWLEAKGFPFDIVTDEDLDDEGVALLTPYRAILTGTHPEYHTLGTLDALQTYTENGGRLAYLGGNGFYWRIARDKKTPHLFELRRAEGGMRVWAAEPGEYFHALDGQLGGLWRRNRRPPQMLVGVGFVGQGEFEGTHFRRLPASRDPAHAWIFEGIEEDVIGDYGLSGGGAAGYELDCTDPALGTPENAIILARSEDEPASFLLVPEEYIARRSTIEGDPPQKVLPNQPQLRAEIVYFDKPKGGAVFSVGSITFCGSLWRNGFEGPVSRILENVVRRFSVSC</sequence>
<dbReference type="Pfam" id="PF20254">
    <property type="entry name" value="DMFA2_C"/>
    <property type="match status" value="1"/>
</dbReference>
<reference evidence="2 3" key="1">
    <citation type="submission" date="2015-12" db="EMBL/GenBank/DDBJ databases">
        <title>Draft genome sequence of Mesorhizobium sp. UFLA 01-765, a multitolerant efficient symbiont and plant-growth promoting strain isolated from Zn-mining soil using Leucaena leucocephala as a trap plant.</title>
        <authorList>
            <person name="Rangel W.M."/>
            <person name="Thijs S."/>
            <person name="Longatti S.M."/>
            <person name="Moreira F.M."/>
            <person name="Weyens N."/>
            <person name="Vangronsveld J."/>
            <person name="Van Hamme J.D."/>
            <person name="Bottos E.M."/>
            <person name="Rineau F."/>
        </authorList>
    </citation>
    <scope>NUCLEOTIDE SEQUENCE [LARGE SCALE GENOMIC DNA]</scope>
    <source>
        <strain evidence="2 3">UFLA 01-765</strain>
    </source>
</reference>
<comment type="caution">
    <text evidence="2">The sequence shown here is derived from an EMBL/GenBank/DDBJ whole genome shotgun (WGS) entry which is preliminary data.</text>
</comment>
<organism evidence="2 3">
    <name type="scientific">Rhizobium loti</name>
    <name type="common">Mesorhizobium loti</name>
    <dbReference type="NCBI Taxonomy" id="381"/>
    <lineage>
        <taxon>Bacteria</taxon>
        <taxon>Pseudomonadati</taxon>
        <taxon>Pseudomonadota</taxon>
        <taxon>Alphaproteobacteria</taxon>
        <taxon>Hyphomicrobiales</taxon>
        <taxon>Phyllobacteriaceae</taxon>
        <taxon>Mesorhizobium</taxon>
    </lineage>
</organism>
<name>A0A101KNK1_RHILI</name>
<gene>
    <name evidence="2" type="ORF">AU467_31355</name>
</gene>
<protein>
    <submittedName>
        <fullName evidence="2">N,N-dimethylformamidase large subunit</fullName>
    </submittedName>
</protein>
<accession>A0A101KNK1</accession>
<evidence type="ECO:0000313" key="3">
    <source>
        <dbReference type="Proteomes" id="UP000053176"/>
    </source>
</evidence>
<dbReference type="AlphaFoldDB" id="A0A101KNK1"/>
<evidence type="ECO:0000259" key="1">
    <source>
        <dbReference type="Pfam" id="PF20254"/>
    </source>
</evidence>
<dbReference type="InterPro" id="IPR046540">
    <property type="entry name" value="DMFA2_C"/>
</dbReference>
<feature type="domain" description="N,N-dimethylformamidase beta subunit-like C-terminal" evidence="1">
    <location>
        <begin position="276"/>
        <end position="711"/>
    </location>
</feature>
<evidence type="ECO:0000313" key="2">
    <source>
        <dbReference type="EMBL" id="KUM24102.1"/>
    </source>
</evidence>
<proteinExistence type="predicted"/>